<reference evidence="2 3" key="1">
    <citation type="journal article" date="2016" name="Nat. Commun.">
        <title>Thousands of microbial genomes shed light on interconnected biogeochemical processes in an aquifer system.</title>
        <authorList>
            <person name="Anantharaman K."/>
            <person name="Brown C.T."/>
            <person name="Hug L.A."/>
            <person name="Sharon I."/>
            <person name="Castelle C.J."/>
            <person name="Probst A.J."/>
            <person name="Thomas B.C."/>
            <person name="Singh A."/>
            <person name="Wilkins M.J."/>
            <person name="Karaoz U."/>
            <person name="Brodie E.L."/>
            <person name="Williams K.H."/>
            <person name="Hubbard S.S."/>
            <person name="Banfield J.F."/>
        </authorList>
    </citation>
    <scope>NUCLEOTIDE SEQUENCE [LARGE SCALE GENOMIC DNA]</scope>
</reference>
<dbReference type="AlphaFoldDB" id="A0A1F5ZWN4"/>
<feature type="transmembrane region" description="Helical" evidence="1">
    <location>
        <begin position="6"/>
        <end position="25"/>
    </location>
</feature>
<organism evidence="2 3">
    <name type="scientific">Candidatus Gottesmanbacteria bacterium RIFCSPHIGHO2_02_FULL_39_14</name>
    <dbReference type="NCBI Taxonomy" id="1798383"/>
    <lineage>
        <taxon>Bacteria</taxon>
        <taxon>Candidatus Gottesmaniibacteriota</taxon>
    </lineage>
</organism>
<evidence type="ECO:0000313" key="2">
    <source>
        <dbReference type="EMBL" id="OGG16745.1"/>
    </source>
</evidence>
<name>A0A1F5ZWN4_9BACT</name>
<gene>
    <name evidence="2" type="ORF">A3D78_01455</name>
</gene>
<evidence type="ECO:0000313" key="3">
    <source>
        <dbReference type="Proteomes" id="UP000176253"/>
    </source>
</evidence>
<protein>
    <submittedName>
        <fullName evidence="2">Uncharacterized protein</fullName>
    </submittedName>
</protein>
<keyword evidence="1" id="KW-0472">Membrane</keyword>
<evidence type="ECO:0000256" key="1">
    <source>
        <dbReference type="SAM" id="Phobius"/>
    </source>
</evidence>
<accession>A0A1F5ZWN4</accession>
<keyword evidence="1" id="KW-1133">Transmembrane helix</keyword>
<dbReference type="EMBL" id="MFJM01000053">
    <property type="protein sequence ID" value="OGG16745.1"/>
    <property type="molecule type" value="Genomic_DNA"/>
</dbReference>
<comment type="caution">
    <text evidence="2">The sequence shown here is derived from an EMBL/GenBank/DDBJ whole genome shotgun (WGS) entry which is preliminary data.</text>
</comment>
<dbReference type="Proteomes" id="UP000176253">
    <property type="component" value="Unassembled WGS sequence"/>
</dbReference>
<sequence>MKIIKVIFIVLIFITIIELGYYFSLQYINKPKNDSIQDNQTPTRYETINAVHPDFYKYTQGLVTTKKNTLGKVLLVIQNEGEIVEIDPDGNQGPKADRFPFGLKIKSEDNPEGDWNHIAKDFLKKTKVYLVKNNIETLVDLSDIKIGNYVILQDMSNMAYSPKDPKHMDAFIIKIISKNN</sequence>
<proteinExistence type="predicted"/>
<keyword evidence="1" id="KW-0812">Transmembrane</keyword>